<evidence type="ECO:0000256" key="1">
    <source>
        <dbReference type="ARBA" id="ARBA00009986"/>
    </source>
</evidence>
<keyword evidence="10" id="KW-1185">Reference proteome</keyword>
<dbReference type="PIRSF" id="PIRSF036492">
    <property type="entry name" value="ALDH"/>
    <property type="match status" value="1"/>
</dbReference>
<sequence length="464" mass="51627">MEKDMQLNEVEQMLTDCRLFFETNQTLDYQFRVVQLKKLRKAIQENEENLMNALQTDLGKHPFESYATEIGFILQSITYTLKNLSKWMKVKKVRSPLALYPAKSFIRHEPYGTVLIIGPFNYPLQLLIEPLIGAIAAGNCAVLKPSELVPETSKAVASMISATFEPAFVRAVEGGVETNKALLQGRFDNIFFTGSPAVGKLVMKAAAENLIPVTLELGGKSPAFVDESADIQLAASRIVWGKTVNAGQTCVAPDYVVVHESIKEKLIEEMKAAIGRFYGESVEKSEYFGRIVNDRHFARLVKIIEAEEGNILYGGKSKTDQRFLEPALIQADWDGPSMEDEIFGPILPIIGYTDKQDVVKKVTKMTKPLAMYIFTASKEMEEYWLKSISSGGVSINDTLTHLANPALPFGGIGTSGMGSYHGIYSFAAFSHKRSVLKRGKGLKITELFPPYTDKKLALVRRFLK</sequence>
<dbReference type="Gene3D" id="3.40.309.10">
    <property type="entry name" value="Aldehyde Dehydrogenase, Chain A, domain 2"/>
    <property type="match status" value="1"/>
</dbReference>
<gene>
    <name evidence="9" type="ORF">EM808_10015</name>
</gene>
<feature type="active site" evidence="5 6">
    <location>
        <position position="216"/>
    </location>
</feature>
<dbReference type="GO" id="GO:0005737">
    <property type="term" value="C:cytoplasm"/>
    <property type="evidence" value="ECO:0007669"/>
    <property type="project" value="TreeGrafter"/>
</dbReference>
<evidence type="ECO:0000256" key="2">
    <source>
        <dbReference type="ARBA" id="ARBA00023002"/>
    </source>
</evidence>
<dbReference type="InterPro" id="IPR015590">
    <property type="entry name" value="Aldehyde_DH_dom"/>
</dbReference>
<evidence type="ECO:0000256" key="4">
    <source>
        <dbReference type="PIRNR" id="PIRNR036492"/>
    </source>
</evidence>
<dbReference type="Pfam" id="PF00171">
    <property type="entry name" value="Aldedh"/>
    <property type="match status" value="1"/>
</dbReference>
<evidence type="ECO:0000256" key="3">
    <source>
        <dbReference type="ARBA" id="ARBA00023027"/>
    </source>
</evidence>
<dbReference type="GO" id="GO:0004029">
    <property type="term" value="F:aldehyde dehydrogenase (NAD+) activity"/>
    <property type="evidence" value="ECO:0007669"/>
    <property type="project" value="TreeGrafter"/>
</dbReference>
<dbReference type="FunFam" id="3.40.309.10:FF:000025">
    <property type="entry name" value="Aldehyde dehydrogenase"/>
    <property type="match status" value="1"/>
</dbReference>
<comment type="similarity">
    <text evidence="1 4 7">Belongs to the aldehyde dehydrogenase family.</text>
</comment>
<evidence type="ECO:0000313" key="10">
    <source>
        <dbReference type="Proteomes" id="UP000288024"/>
    </source>
</evidence>
<reference evidence="9 10" key="1">
    <citation type="submission" date="2019-01" db="EMBL/GenBank/DDBJ databases">
        <title>Bacillus sp. M5HDSG1-1, whole genome shotgun sequence.</title>
        <authorList>
            <person name="Tuo L."/>
        </authorList>
    </citation>
    <scope>NUCLEOTIDE SEQUENCE [LARGE SCALE GENOMIC DNA]</scope>
    <source>
        <strain evidence="9 10">M5HDSG1-1</strain>
    </source>
</reference>
<dbReference type="SUPFAM" id="SSF53720">
    <property type="entry name" value="ALDH-like"/>
    <property type="match status" value="1"/>
</dbReference>
<dbReference type="InterPro" id="IPR012394">
    <property type="entry name" value="Aldehyde_DH_NAD(P)"/>
</dbReference>
<dbReference type="CDD" id="cd07136">
    <property type="entry name" value="ALDH_YwdH-P39616"/>
    <property type="match status" value="1"/>
</dbReference>
<evidence type="ECO:0000313" key="9">
    <source>
        <dbReference type="EMBL" id="RVT63596.1"/>
    </source>
</evidence>
<dbReference type="GeneID" id="87619013"/>
<feature type="domain" description="Aldehyde dehydrogenase" evidence="8">
    <location>
        <begin position="8"/>
        <end position="434"/>
    </location>
</feature>
<dbReference type="PROSITE" id="PS00687">
    <property type="entry name" value="ALDEHYDE_DEHYDR_GLU"/>
    <property type="match status" value="1"/>
</dbReference>
<name>A0A3S2W4M3_9BACI</name>
<dbReference type="PANTHER" id="PTHR43570">
    <property type="entry name" value="ALDEHYDE DEHYDROGENASE"/>
    <property type="match status" value="1"/>
</dbReference>
<feature type="active site" evidence="5">
    <location>
        <position position="250"/>
    </location>
</feature>
<keyword evidence="3" id="KW-0520">NAD</keyword>
<dbReference type="Proteomes" id="UP000288024">
    <property type="component" value="Unassembled WGS sequence"/>
</dbReference>
<dbReference type="FunFam" id="3.40.605.10:FF:000004">
    <property type="entry name" value="Aldehyde dehydrogenase"/>
    <property type="match status" value="1"/>
</dbReference>
<evidence type="ECO:0000256" key="5">
    <source>
        <dbReference type="PIRSR" id="PIRSR036492-1"/>
    </source>
</evidence>
<dbReference type="PANTHER" id="PTHR43570:SF16">
    <property type="entry name" value="ALDEHYDE DEHYDROGENASE TYPE III, ISOFORM Q"/>
    <property type="match status" value="1"/>
</dbReference>
<dbReference type="RefSeq" id="WP_127738073.1">
    <property type="nucleotide sequence ID" value="NZ_CP196002.1"/>
</dbReference>
<dbReference type="InterPro" id="IPR016162">
    <property type="entry name" value="Ald_DH_N"/>
</dbReference>
<protein>
    <recommendedName>
        <fullName evidence="4">Aldehyde dehydrogenase</fullName>
    </recommendedName>
</protein>
<proteinExistence type="inferred from homology"/>
<dbReference type="GO" id="GO:0006081">
    <property type="term" value="P:aldehyde metabolic process"/>
    <property type="evidence" value="ECO:0007669"/>
    <property type="project" value="InterPro"/>
</dbReference>
<dbReference type="Gene3D" id="3.40.605.10">
    <property type="entry name" value="Aldehyde Dehydrogenase, Chain A, domain 1"/>
    <property type="match status" value="1"/>
</dbReference>
<dbReference type="InterPro" id="IPR029510">
    <property type="entry name" value="Ald_DH_CS_GLU"/>
</dbReference>
<dbReference type="AlphaFoldDB" id="A0A3S2W4M3"/>
<organism evidence="9 10">
    <name type="scientific">Niallia taxi</name>
    <dbReference type="NCBI Taxonomy" id="2499688"/>
    <lineage>
        <taxon>Bacteria</taxon>
        <taxon>Bacillati</taxon>
        <taxon>Bacillota</taxon>
        <taxon>Bacilli</taxon>
        <taxon>Bacillales</taxon>
        <taxon>Bacillaceae</taxon>
        <taxon>Niallia</taxon>
    </lineage>
</organism>
<dbReference type="EMBL" id="RZTZ01000003">
    <property type="protein sequence ID" value="RVT63596.1"/>
    <property type="molecule type" value="Genomic_DNA"/>
</dbReference>
<keyword evidence="2 4" id="KW-0560">Oxidoreductase</keyword>
<evidence type="ECO:0000256" key="6">
    <source>
        <dbReference type="PROSITE-ProRule" id="PRU10007"/>
    </source>
</evidence>
<dbReference type="InterPro" id="IPR016163">
    <property type="entry name" value="Ald_DH_C"/>
</dbReference>
<comment type="caution">
    <text evidence="9">The sequence shown here is derived from an EMBL/GenBank/DDBJ whole genome shotgun (WGS) entry which is preliminary data.</text>
</comment>
<evidence type="ECO:0000256" key="7">
    <source>
        <dbReference type="RuleBase" id="RU003345"/>
    </source>
</evidence>
<evidence type="ECO:0000259" key="8">
    <source>
        <dbReference type="Pfam" id="PF00171"/>
    </source>
</evidence>
<accession>A0A3S2W4M3</accession>
<dbReference type="InterPro" id="IPR016161">
    <property type="entry name" value="Ald_DH/histidinol_DH"/>
</dbReference>